<proteinExistence type="predicted"/>
<accession>A0A5J5G4V9</accession>
<keyword evidence="2" id="KW-1185">Reference proteome</keyword>
<organism evidence="1 2">
    <name type="scientific">Affinibrenneria salicis</name>
    <dbReference type="NCBI Taxonomy" id="2590031"/>
    <lineage>
        <taxon>Bacteria</taxon>
        <taxon>Pseudomonadati</taxon>
        <taxon>Pseudomonadota</taxon>
        <taxon>Gammaproteobacteria</taxon>
        <taxon>Enterobacterales</taxon>
        <taxon>Pectobacteriaceae</taxon>
        <taxon>Affinibrenneria</taxon>
    </lineage>
</organism>
<reference evidence="1 2" key="1">
    <citation type="submission" date="2019-09" db="EMBL/GenBank/DDBJ databases">
        <authorList>
            <person name="Li Y."/>
        </authorList>
    </citation>
    <scope>NUCLEOTIDE SEQUENCE [LARGE SCALE GENOMIC DNA]</scope>
    <source>
        <strain evidence="1 2">L3-3HA</strain>
    </source>
</reference>
<name>A0A5J5G4V9_9GAMM</name>
<evidence type="ECO:0000313" key="2">
    <source>
        <dbReference type="Proteomes" id="UP000335415"/>
    </source>
</evidence>
<gene>
    <name evidence="1" type="ORF">FJU30_06945</name>
</gene>
<dbReference type="Proteomes" id="UP000335415">
    <property type="component" value="Unassembled WGS sequence"/>
</dbReference>
<evidence type="ECO:0000313" key="1">
    <source>
        <dbReference type="EMBL" id="KAA9002010.1"/>
    </source>
</evidence>
<dbReference type="InterPro" id="IPR037883">
    <property type="entry name" value="Knr4/Smi1-like_sf"/>
</dbReference>
<dbReference type="SUPFAM" id="SSF160631">
    <property type="entry name" value="SMI1/KNR4-like"/>
    <property type="match status" value="1"/>
</dbReference>
<sequence>MTIDFLRLHHAFTLDVRAAPSSADEIQQLYRYIGREAVPEEYIVLISQFSEAEIRIMDEGYLRIWGAAGCVEMNASYRIQHYMPGALAIGDDEGGQVIFYARGSNGFGLYKTGFGNLDMQDAVFIARALTDLLVLGKGIERLI</sequence>
<dbReference type="AlphaFoldDB" id="A0A5J5G4V9"/>
<dbReference type="OrthoDB" id="2608740at2"/>
<protein>
    <submittedName>
        <fullName evidence="1">SMI1/KNR4 family protein</fullName>
    </submittedName>
</protein>
<dbReference type="EMBL" id="VYKJ01000002">
    <property type="protein sequence ID" value="KAA9002010.1"/>
    <property type="molecule type" value="Genomic_DNA"/>
</dbReference>
<comment type="caution">
    <text evidence="1">The sequence shown here is derived from an EMBL/GenBank/DDBJ whole genome shotgun (WGS) entry which is preliminary data.</text>
</comment>
<dbReference type="RefSeq" id="WP_150434247.1">
    <property type="nucleotide sequence ID" value="NZ_VYKJ01000002.1"/>
</dbReference>
<dbReference type="Gene3D" id="3.40.1580.10">
    <property type="entry name" value="SMI1/KNR4-like"/>
    <property type="match status" value="1"/>
</dbReference>